<dbReference type="Pfam" id="PF02525">
    <property type="entry name" value="Flavodoxin_2"/>
    <property type="match status" value="1"/>
</dbReference>
<evidence type="ECO:0000256" key="1">
    <source>
        <dbReference type="ARBA" id="ARBA00006252"/>
    </source>
</evidence>
<dbReference type="AlphaFoldDB" id="A0A1G8BL37"/>
<dbReference type="InterPro" id="IPR003680">
    <property type="entry name" value="Flavodoxin_fold"/>
</dbReference>
<evidence type="ECO:0000256" key="2">
    <source>
        <dbReference type="ARBA" id="ARBA00023002"/>
    </source>
</evidence>
<dbReference type="Proteomes" id="UP000198967">
    <property type="component" value="Unassembled WGS sequence"/>
</dbReference>
<dbReference type="GO" id="GO:0005829">
    <property type="term" value="C:cytosol"/>
    <property type="evidence" value="ECO:0007669"/>
    <property type="project" value="TreeGrafter"/>
</dbReference>
<dbReference type="PANTHER" id="PTHR10204">
    <property type="entry name" value="NAD P H OXIDOREDUCTASE-RELATED"/>
    <property type="match status" value="1"/>
</dbReference>
<evidence type="ECO:0000313" key="4">
    <source>
        <dbReference type="EMBL" id="SDH33935.1"/>
    </source>
</evidence>
<dbReference type="InterPro" id="IPR051545">
    <property type="entry name" value="NAD(P)H_dehydrogenase_qn"/>
</dbReference>
<sequence>MLSVRPLSGVDGVRRIDDMDVLWVVAPPDPQSLTATLAARGVAALRSSGHAVEVSDLPAMGWDPVVTAADYGVSDRLFVSEAAGAAYAAGTLPADVRAEQDKIRRAELLVLHFPLWWFGMPAILKGWVDRVFVSGFGYGVRGPDGRTRRYGDGILAGKRALVVTSAGGPAAAFGPRGVNGELEEVLFPILHGTLFYAGATVLAPHLVAGADRYSAADADAAGDALVARLAGVASDPPIPYRPERQDYAALELHPHVAPGETGLRAHRAAEARALSA</sequence>
<dbReference type="STRING" id="366584.SAMN05216377_12163"/>
<name>A0A1G8BL37_PSEOR</name>
<keyword evidence="2" id="KW-0560">Oxidoreductase</keyword>
<evidence type="ECO:0000313" key="5">
    <source>
        <dbReference type="Proteomes" id="UP000198967"/>
    </source>
</evidence>
<organism evidence="4 5">
    <name type="scientific">Pseudonocardia oroxyli</name>
    <dbReference type="NCBI Taxonomy" id="366584"/>
    <lineage>
        <taxon>Bacteria</taxon>
        <taxon>Bacillati</taxon>
        <taxon>Actinomycetota</taxon>
        <taxon>Actinomycetes</taxon>
        <taxon>Pseudonocardiales</taxon>
        <taxon>Pseudonocardiaceae</taxon>
        <taxon>Pseudonocardia</taxon>
    </lineage>
</organism>
<accession>A0A1G8BL37</accession>
<dbReference type="Gene3D" id="3.40.50.360">
    <property type="match status" value="1"/>
</dbReference>
<feature type="domain" description="Flavodoxin-like fold" evidence="3">
    <location>
        <begin position="19"/>
        <end position="224"/>
    </location>
</feature>
<dbReference type="SUPFAM" id="SSF52218">
    <property type="entry name" value="Flavoproteins"/>
    <property type="match status" value="1"/>
</dbReference>
<dbReference type="PANTHER" id="PTHR10204:SF34">
    <property type="entry name" value="NAD(P)H DEHYDROGENASE [QUINONE] 1 ISOFORM 1"/>
    <property type="match status" value="1"/>
</dbReference>
<reference evidence="4 5" key="1">
    <citation type="submission" date="2016-10" db="EMBL/GenBank/DDBJ databases">
        <authorList>
            <person name="de Groot N.N."/>
        </authorList>
    </citation>
    <scope>NUCLEOTIDE SEQUENCE [LARGE SCALE GENOMIC DNA]</scope>
    <source>
        <strain evidence="4 5">CGMCC 4.3143</strain>
    </source>
</reference>
<proteinExistence type="inferred from homology"/>
<dbReference type="EMBL" id="FNBE01000021">
    <property type="protein sequence ID" value="SDH33935.1"/>
    <property type="molecule type" value="Genomic_DNA"/>
</dbReference>
<gene>
    <name evidence="4" type="ORF">SAMN05216377_12163</name>
</gene>
<keyword evidence="5" id="KW-1185">Reference proteome</keyword>
<dbReference type="GO" id="GO:0003955">
    <property type="term" value="F:NAD(P)H dehydrogenase (quinone) activity"/>
    <property type="evidence" value="ECO:0007669"/>
    <property type="project" value="TreeGrafter"/>
</dbReference>
<dbReference type="InterPro" id="IPR029039">
    <property type="entry name" value="Flavoprotein-like_sf"/>
</dbReference>
<protein>
    <submittedName>
        <fullName evidence="4">NAD(P)H dehydrogenase (Quinone)</fullName>
    </submittedName>
</protein>
<comment type="similarity">
    <text evidence="1">Belongs to the NAD(P)H dehydrogenase (quinone) family.</text>
</comment>
<evidence type="ECO:0000259" key="3">
    <source>
        <dbReference type="Pfam" id="PF02525"/>
    </source>
</evidence>